<keyword evidence="1" id="KW-1133">Transmembrane helix</keyword>
<gene>
    <name evidence="2" type="ORF">METZ01_LOCUS277043</name>
</gene>
<keyword evidence="1" id="KW-0472">Membrane</keyword>
<accession>A0A382KIY3</accession>
<feature type="transmembrane region" description="Helical" evidence="1">
    <location>
        <begin position="40"/>
        <end position="59"/>
    </location>
</feature>
<reference evidence="2" key="1">
    <citation type="submission" date="2018-05" db="EMBL/GenBank/DDBJ databases">
        <authorList>
            <person name="Lanie J.A."/>
            <person name="Ng W.-L."/>
            <person name="Kazmierczak K.M."/>
            <person name="Andrzejewski T.M."/>
            <person name="Davidsen T.M."/>
            <person name="Wayne K.J."/>
            <person name="Tettelin H."/>
            <person name="Glass J.I."/>
            <person name="Rusch D."/>
            <person name="Podicherti R."/>
            <person name="Tsui H.-C.T."/>
            <person name="Winkler M.E."/>
        </authorList>
    </citation>
    <scope>NUCLEOTIDE SEQUENCE</scope>
</reference>
<dbReference type="AlphaFoldDB" id="A0A382KIY3"/>
<proteinExistence type="predicted"/>
<evidence type="ECO:0000256" key="1">
    <source>
        <dbReference type="SAM" id="Phobius"/>
    </source>
</evidence>
<name>A0A382KIY3_9ZZZZ</name>
<sequence>MTNRDYKRPWCHQCKAHTRPQEKWFSFTCKQCGTKMTRGAIMWSFCIGVLVWIGLPILTGNVSQLEYVLPWLFIPSYVLIRIWITSNKDKS</sequence>
<evidence type="ECO:0000313" key="2">
    <source>
        <dbReference type="EMBL" id="SVC24189.1"/>
    </source>
</evidence>
<organism evidence="2">
    <name type="scientific">marine metagenome</name>
    <dbReference type="NCBI Taxonomy" id="408172"/>
    <lineage>
        <taxon>unclassified sequences</taxon>
        <taxon>metagenomes</taxon>
        <taxon>ecological metagenomes</taxon>
    </lineage>
</organism>
<protein>
    <submittedName>
        <fullName evidence="2">Uncharacterized protein</fullName>
    </submittedName>
</protein>
<dbReference type="EMBL" id="UINC01080860">
    <property type="protein sequence ID" value="SVC24189.1"/>
    <property type="molecule type" value="Genomic_DNA"/>
</dbReference>
<feature type="transmembrane region" description="Helical" evidence="1">
    <location>
        <begin position="65"/>
        <end position="84"/>
    </location>
</feature>
<keyword evidence="1" id="KW-0812">Transmembrane</keyword>